<evidence type="ECO:0000313" key="2">
    <source>
        <dbReference type="Proteomes" id="UP000184536"/>
    </source>
</evidence>
<evidence type="ECO:0000313" key="1">
    <source>
        <dbReference type="EMBL" id="SHI62750.1"/>
    </source>
</evidence>
<dbReference type="OrthoDB" id="43591at2"/>
<dbReference type="EMBL" id="FQZV01000004">
    <property type="protein sequence ID" value="SHI62750.1"/>
    <property type="molecule type" value="Genomic_DNA"/>
</dbReference>
<sequence>MENNEMIQMHLNMEEIINQMPSVISSKVVMNESEEIEEIHVLASNNRSPKQISRDIQSALTAKFQCKIDHKKISVAQIDFRDEKEQLGRFRIAAIGYAVLGNMAEVKVTLQKGEQQVEGVAKGTNSKNNVYRLTANATLNCVHELFAIDDTFIIEDIEKIQLAKREVIISAVSFITGHGEEMLVGSAVVRKDEYEAIVKATLDAINRKIVRFID</sequence>
<keyword evidence="2" id="KW-1185">Reference proteome</keyword>
<name>A0A1M6CP34_9FIRM</name>
<dbReference type="RefSeq" id="WP_110939583.1">
    <property type="nucleotide sequence ID" value="NZ_FQZV01000004.1"/>
</dbReference>
<accession>A0A1M6CP34</accession>
<organism evidence="1 2">
    <name type="scientific">Geosporobacter subterraneus DSM 17957</name>
    <dbReference type="NCBI Taxonomy" id="1121919"/>
    <lineage>
        <taxon>Bacteria</taxon>
        <taxon>Bacillati</taxon>
        <taxon>Bacillota</taxon>
        <taxon>Clostridia</taxon>
        <taxon>Peptostreptococcales</taxon>
        <taxon>Thermotaleaceae</taxon>
        <taxon>Geosporobacter</taxon>
    </lineage>
</organism>
<dbReference type="STRING" id="1121919.SAMN02745975_00280"/>
<proteinExistence type="predicted"/>
<dbReference type="Proteomes" id="UP000184536">
    <property type="component" value="Unassembled WGS sequence"/>
</dbReference>
<reference evidence="2" key="1">
    <citation type="submission" date="2016-11" db="EMBL/GenBank/DDBJ databases">
        <authorList>
            <person name="Varghese N."/>
            <person name="Submissions S."/>
        </authorList>
    </citation>
    <scope>NUCLEOTIDE SEQUENCE [LARGE SCALE GENOMIC DNA]</scope>
    <source>
        <strain evidence="2">DSM 17957</strain>
    </source>
</reference>
<dbReference type="AlphaFoldDB" id="A0A1M6CP34"/>
<protein>
    <submittedName>
        <fullName evidence="1">Uncharacterized protein</fullName>
    </submittedName>
</protein>
<gene>
    <name evidence="1" type="ORF">SAMN02745975_00280</name>
</gene>